<dbReference type="PANTHER" id="PTHR44591:SF25">
    <property type="entry name" value="CHEMOTAXIS TWO-COMPONENT RESPONSE REGULATOR"/>
    <property type="match status" value="1"/>
</dbReference>
<organism evidence="4 5">
    <name type="scientific">Bradyrhizobium rifense</name>
    <dbReference type="NCBI Taxonomy" id="515499"/>
    <lineage>
        <taxon>Bacteria</taxon>
        <taxon>Pseudomonadati</taxon>
        <taxon>Pseudomonadota</taxon>
        <taxon>Alphaproteobacteria</taxon>
        <taxon>Hyphomicrobiales</taxon>
        <taxon>Nitrobacteraceae</taxon>
        <taxon>Bradyrhizobium</taxon>
    </lineage>
</organism>
<evidence type="ECO:0000313" key="5">
    <source>
        <dbReference type="Proteomes" id="UP000324758"/>
    </source>
</evidence>
<feature type="domain" description="Response regulatory" evidence="3">
    <location>
        <begin position="29"/>
        <end position="143"/>
    </location>
</feature>
<dbReference type="InterPro" id="IPR001789">
    <property type="entry name" value="Sig_transdc_resp-reg_receiver"/>
</dbReference>
<proteinExistence type="predicted"/>
<dbReference type="Proteomes" id="UP000324758">
    <property type="component" value="Unassembled WGS sequence"/>
</dbReference>
<dbReference type="AlphaFoldDB" id="A0A5D3K2G8"/>
<evidence type="ECO:0000256" key="1">
    <source>
        <dbReference type="ARBA" id="ARBA00022553"/>
    </source>
</evidence>
<dbReference type="GO" id="GO:0000160">
    <property type="term" value="P:phosphorelay signal transduction system"/>
    <property type="evidence" value="ECO:0007669"/>
    <property type="project" value="InterPro"/>
</dbReference>
<comment type="caution">
    <text evidence="4">The sequence shown here is derived from an EMBL/GenBank/DDBJ whole genome shotgun (WGS) entry which is preliminary data.</text>
</comment>
<accession>A0A5D3K2G8</accession>
<dbReference type="OrthoDB" id="9782655at2"/>
<dbReference type="InterPro" id="IPR011006">
    <property type="entry name" value="CheY-like_superfamily"/>
</dbReference>
<evidence type="ECO:0000259" key="3">
    <source>
        <dbReference type="PROSITE" id="PS50110"/>
    </source>
</evidence>
<sequence>MVQSEVAVTGAFQTLSPHQGKIVVSKPPLIAIIDDDESVRVTTDSLVRSLGYVVRTFASAEEFLRSERVDDFACVITDVQMPGMSGVQLQDHLRAQGSRVPFIFFTAFPDEKTRAQALAAGAICYLTKPFDGEGLIRCFDAALKMRDGGAED</sequence>
<evidence type="ECO:0000256" key="2">
    <source>
        <dbReference type="PROSITE-ProRule" id="PRU00169"/>
    </source>
</evidence>
<dbReference type="EMBL" id="VSSS01000060">
    <property type="protein sequence ID" value="TYL89476.1"/>
    <property type="molecule type" value="Genomic_DNA"/>
</dbReference>
<dbReference type="RefSeq" id="WP_148776871.1">
    <property type="nucleotide sequence ID" value="NZ_VSSS01000060.1"/>
</dbReference>
<dbReference type="PROSITE" id="PS50110">
    <property type="entry name" value="RESPONSE_REGULATORY"/>
    <property type="match status" value="1"/>
</dbReference>
<name>A0A5D3K2G8_9BRAD</name>
<protein>
    <submittedName>
        <fullName evidence="4">Response regulator</fullName>
    </submittedName>
</protein>
<dbReference type="PANTHER" id="PTHR44591">
    <property type="entry name" value="STRESS RESPONSE REGULATOR PROTEIN 1"/>
    <property type="match status" value="1"/>
</dbReference>
<dbReference type="Pfam" id="PF00072">
    <property type="entry name" value="Response_reg"/>
    <property type="match status" value="1"/>
</dbReference>
<reference evidence="4 5" key="1">
    <citation type="submission" date="2019-08" db="EMBL/GenBank/DDBJ databases">
        <title>Bradyrhizobium hipponensis sp. nov., a rhizobium isolated from a Lupinus angustifolius root nodule in Tunisia.</title>
        <authorList>
            <person name="Off K."/>
            <person name="Rejili M."/>
            <person name="Mars M."/>
            <person name="Brachmann A."/>
            <person name="Marin M."/>
        </authorList>
    </citation>
    <scope>NUCLEOTIDE SEQUENCE [LARGE SCALE GENOMIC DNA]</scope>
    <source>
        <strain evidence="4 5">CTAW71</strain>
    </source>
</reference>
<dbReference type="InterPro" id="IPR050595">
    <property type="entry name" value="Bact_response_regulator"/>
</dbReference>
<keyword evidence="1 2" id="KW-0597">Phosphoprotein</keyword>
<dbReference type="Gene3D" id="3.40.50.2300">
    <property type="match status" value="1"/>
</dbReference>
<evidence type="ECO:0000313" key="4">
    <source>
        <dbReference type="EMBL" id="TYL89476.1"/>
    </source>
</evidence>
<dbReference type="SMART" id="SM00448">
    <property type="entry name" value="REC"/>
    <property type="match status" value="1"/>
</dbReference>
<gene>
    <name evidence="4" type="ORF">FXB40_35195</name>
</gene>
<keyword evidence="5" id="KW-1185">Reference proteome</keyword>
<feature type="modified residue" description="4-aspartylphosphate" evidence="2">
    <location>
        <position position="78"/>
    </location>
</feature>
<dbReference type="SUPFAM" id="SSF52172">
    <property type="entry name" value="CheY-like"/>
    <property type="match status" value="1"/>
</dbReference>